<dbReference type="CDD" id="cd17394">
    <property type="entry name" value="MFS_FucP_like"/>
    <property type="match status" value="1"/>
</dbReference>
<dbReference type="Proteomes" id="UP001367771">
    <property type="component" value="Unassembled WGS sequence"/>
</dbReference>
<organism evidence="7 8">
    <name type="scientific">Sphingomonas kyungheensis</name>
    <dbReference type="NCBI Taxonomy" id="1069987"/>
    <lineage>
        <taxon>Bacteria</taxon>
        <taxon>Pseudomonadati</taxon>
        <taxon>Pseudomonadota</taxon>
        <taxon>Alphaproteobacteria</taxon>
        <taxon>Sphingomonadales</taxon>
        <taxon>Sphingomonadaceae</taxon>
        <taxon>Sphingomonas</taxon>
    </lineage>
</organism>
<feature type="transmembrane region" description="Helical" evidence="6">
    <location>
        <begin position="325"/>
        <end position="347"/>
    </location>
</feature>
<protein>
    <submittedName>
        <fullName evidence="7">L-fucose:H+ symporter permease</fullName>
    </submittedName>
</protein>
<keyword evidence="8" id="KW-1185">Reference proteome</keyword>
<dbReference type="SUPFAM" id="SSF103473">
    <property type="entry name" value="MFS general substrate transporter"/>
    <property type="match status" value="1"/>
</dbReference>
<feature type="transmembrane region" description="Helical" evidence="6">
    <location>
        <begin position="56"/>
        <end position="77"/>
    </location>
</feature>
<dbReference type="InterPro" id="IPR050375">
    <property type="entry name" value="MFS_TsgA-like"/>
</dbReference>
<comment type="subcellular location">
    <subcellularLocation>
        <location evidence="1">Cell inner membrane</location>
        <topology evidence="1">Multi-pass membrane protein</topology>
    </subcellularLocation>
</comment>
<evidence type="ECO:0000256" key="1">
    <source>
        <dbReference type="ARBA" id="ARBA00004429"/>
    </source>
</evidence>
<feature type="transmembrane region" description="Helical" evidence="6">
    <location>
        <begin position="84"/>
        <end position="101"/>
    </location>
</feature>
<feature type="transmembrane region" description="Helical" evidence="6">
    <location>
        <begin position="186"/>
        <end position="205"/>
    </location>
</feature>
<evidence type="ECO:0000256" key="6">
    <source>
        <dbReference type="SAM" id="Phobius"/>
    </source>
</evidence>
<name>A0ABU8H3P3_9SPHN</name>
<feature type="transmembrane region" description="Helical" evidence="6">
    <location>
        <begin position="147"/>
        <end position="171"/>
    </location>
</feature>
<comment type="caution">
    <text evidence="7">The sequence shown here is derived from an EMBL/GenBank/DDBJ whole genome shotgun (WGS) entry which is preliminary data.</text>
</comment>
<accession>A0ABU8H3P3</accession>
<feature type="transmembrane region" description="Helical" evidence="6">
    <location>
        <begin position="359"/>
        <end position="378"/>
    </location>
</feature>
<feature type="transmembrane region" description="Helical" evidence="6">
    <location>
        <begin position="272"/>
        <end position="294"/>
    </location>
</feature>
<dbReference type="InterPro" id="IPR011701">
    <property type="entry name" value="MFS"/>
</dbReference>
<dbReference type="Pfam" id="PF07690">
    <property type="entry name" value="MFS_1"/>
    <property type="match status" value="1"/>
</dbReference>
<gene>
    <name evidence="7" type="primary">fucP</name>
    <name evidence="7" type="ORF">V8201_10990</name>
</gene>
<dbReference type="InterPro" id="IPR005275">
    <property type="entry name" value="Lfuc_symporter_FucP"/>
</dbReference>
<feature type="transmembrane region" description="Helical" evidence="6">
    <location>
        <begin position="384"/>
        <end position="402"/>
    </location>
</feature>
<dbReference type="RefSeq" id="WP_051583518.1">
    <property type="nucleotide sequence ID" value="NZ_JBBBDM010000004.1"/>
</dbReference>
<dbReference type="PANTHER" id="PTHR43702:SF11">
    <property type="entry name" value="L-FUCOSE-PROTON SYMPORTER"/>
    <property type="match status" value="1"/>
</dbReference>
<feature type="transmembrane region" description="Helical" evidence="6">
    <location>
        <begin position="301"/>
        <end position="319"/>
    </location>
</feature>
<proteinExistence type="predicted"/>
<feature type="transmembrane region" description="Helical" evidence="6">
    <location>
        <begin position="107"/>
        <end position="126"/>
    </location>
</feature>
<keyword evidence="4 6" id="KW-1133">Transmembrane helix</keyword>
<evidence type="ECO:0000256" key="3">
    <source>
        <dbReference type="ARBA" id="ARBA00022692"/>
    </source>
</evidence>
<sequence length="412" mass="43079">MTPHVALPHQDAPPASRRALLLTVGLFFLWGMANNLNDILIAHFRAVFTLSDLQSGLVQSAFYLGYFCFAIPGAIVMQRFGYKTAVVQGLVLFGLGALLFWPASLMLSYGFFLLALFVIASGLAFLETAANPMVAALGSAASAERRLNLAQAFNPLGSIAGVSLGATFILADERAGDVAAASAVRLPYLAIALLVFAWAAVIVATRFPAVATQPSAPEARTPGAYRKLLASPRYLAGVGAQFLYVGAQVGVWSFLIRYVAVELPSLGTQRAAWLLTVSLALFMAGRFVGAALMARMSGARLMLLFAVADAGLCVVAGTLGGLVGVAALVLSSALMSIMYPTIFVLTLRDLGPLTKPGASMLVMAIIGGAVLTALMGLVSDLGSIRAAMLVPAACFVGVALFARLHRHDRVTA</sequence>
<evidence type="ECO:0000256" key="2">
    <source>
        <dbReference type="ARBA" id="ARBA00022475"/>
    </source>
</evidence>
<evidence type="ECO:0000256" key="4">
    <source>
        <dbReference type="ARBA" id="ARBA00022989"/>
    </source>
</evidence>
<dbReference type="PANTHER" id="PTHR43702">
    <property type="entry name" value="L-FUCOSE-PROTON SYMPORTER"/>
    <property type="match status" value="1"/>
</dbReference>
<dbReference type="Gene3D" id="1.20.1250.20">
    <property type="entry name" value="MFS general substrate transporter like domains"/>
    <property type="match status" value="2"/>
</dbReference>
<keyword evidence="5 6" id="KW-0472">Membrane</keyword>
<keyword evidence="2" id="KW-1003">Cell membrane</keyword>
<dbReference type="EMBL" id="JBBBDM010000004">
    <property type="protein sequence ID" value="MEI5687602.1"/>
    <property type="molecule type" value="Genomic_DNA"/>
</dbReference>
<evidence type="ECO:0000256" key="5">
    <source>
        <dbReference type="ARBA" id="ARBA00023136"/>
    </source>
</evidence>
<reference evidence="7 8" key="1">
    <citation type="journal article" date="2013" name="Int. J. Syst. Evol. Microbiol.">
        <title>Sphingomonas kyungheensis sp. nov., a bacterium with ginsenoside-converting activity isolated from soil of a ginseng field.</title>
        <authorList>
            <person name="Son H.M."/>
            <person name="Yang J.E."/>
            <person name="Park Y."/>
            <person name="Han C.K."/>
            <person name="Kim S.G."/>
            <person name="Kook M."/>
            <person name="Yi T.H."/>
        </authorList>
    </citation>
    <scope>NUCLEOTIDE SEQUENCE [LARGE SCALE GENOMIC DNA]</scope>
    <source>
        <strain evidence="7 8">LMG 26582</strain>
    </source>
</reference>
<dbReference type="NCBIfam" id="TIGR00885">
    <property type="entry name" value="fucP"/>
    <property type="match status" value="1"/>
</dbReference>
<keyword evidence="3 6" id="KW-0812">Transmembrane</keyword>
<evidence type="ECO:0000313" key="7">
    <source>
        <dbReference type="EMBL" id="MEI5687602.1"/>
    </source>
</evidence>
<dbReference type="InterPro" id="IPR036259">
    <property type="entry name" value="MFS_trans_sf"/>
</dbReference>
<feature type="transmembrane region" description="Helical" evidence="6">
    <location>
        <begin position="19"/>
        <end position="36"/>
    </location>
</feature>
<feature type="transmembrane region" description="Helical" evidence="6">
    <location>
        <begin position="234"/>
        <end position="260"/>
    </location>
</feature>
<evidence type="ECO:0000313" key="8">
    <source>
        <dbReference type="Proteomes" id="UP001367771"/>
    </source>
</evidence>